<feature type="region of interest" description="Disordered" evidence="7">
    <location>
        <begin position="1"/>
        <end position="25"/>
    </location>
</feature>
<dbReference type="InterPro" id="IPR050134">
    <property type="entry name" value="NAD-dep_sirtuin_deacylases"/>
</dbReference>
<proteinExistence type="inferred from homology"/>
<feature type="region of interest" description="Disordered" evidence="7">
    <location>
        <begin position="154"/>
        <end position="198"/>
    </location>
</feature>
<keyword evidence="10" id="KW-1185">Reference proteome</keyword>
<evidence type="ECO:0000313" key="10">
    <source>
        <dbReference type="Proteomes" id="UP000054097"/>
    </source>
</evidence>
<name>A0A0C3B8P5_SERVB</name>
<feature type="binding site" evidence="6">
    <location>
        <position position="246"/>
    </location>
    <ligand>
        <name>Zn(2+)</name>
        <dbReference type="ChEBI" id="CHEBI:29105"/>
    </ligand>
</feature>
<evidence type="ECO:0000256" key="1">
    <source>
        <dbReference type="ARBA" id="ARBA00004173"/>
    </source>
</evidence>
<dbReference type="GO" id="GO:0006282">
    <property type="term" value="P:regulation of DNA repair"/>
    <property type="evidence" value="ECO:0007669"/>
    <property type="project" value="TreeGrafter"/>
</dbReference>
<dbReference type="GO" id="GO:0005739">
    <property type="term" value="C:mitochondrion"/>
    <property type="evidence" value="ECO:0007669"/>
    <property type="project" value="UniProtKB-SubCell"/>
</dbReference>
<feature type="region of interest" description="Disordered" evidence="7">
    <location>
        <begin position="488"/>
        <end position="519"/>
    </location>
</feature>
<keyword evidence="3" id="KW-0808">Transferase</keyword>
<dbReference type="STRING" id="933852.A0A0C3B8P5"/>
<dbReference type="PROSITE" id="PS50305">
    <property type="entry name" value="SIRTUIN"/>
    <property type="match status" value="1"/>
</dbReference>
<dbReference type="Gene3D" id="3.40.50.1220">
    <property type="entry name" value="TPP-binding domain"/>
    <property type="match status" value="2"/>
</dbReference>
<comment type="subcellular location">
    <subcellularLocation>
        <location evidence="1">Mitochondrion</location>
    </subcellularLocation>
</comment>
<evidence type="ECO:0000256" key="3">
    <source>
        <dbReference type="ARBA" id="ARBA00022679"/>
    </source>
</evidence>
<dbReference type="OrthoDB" id="2919105at2759"/>
<dbReference type="HOGENOM" id="CLU_021544_3_0_1"/>
<comment type="similarity">
    <text evidence="2">Belongs to the sirtuin family. Class I subfamily.</text>
</comment>
<evidence type="ECO:0000256" key="6">
    <source>
        <dbReference type="PROSITE-ProRule" id="PRU00236"/>
    </source>
</evidence>
<evidence type="ECO:0000256" key="5">
    <source>
        <dbReference type="ARBA" id="ARBA00023128"/>
    </source>
</evidence>
<evidence type="ECO:0000259" key="8">
    <source>
        <dbReference type="PROSITE" id="PS50305"/>
    </source>
</evidence>
<accession>A0A0C3B8P5</accession>
<gene>
    <name evidence="9" type="ORF">M408DRAFT_325981</name>
</gene>
<keyword evidence="5" id="KW-0496">Mitochondrion</keyword>
<keyword evidence="6" id="KW-0479">Metal-binding</keyword>
<protein>
    <recommendedName>
        <fullName evidence="8">Deacetylase sirtuin-type domain-containing protein</fullName>
    </recommendedName>
</protein>
<dbReference type="InterPro" id="IPR026590">
    <property type="entry name" value="Ssirtuin_cat_dom"/>
</dbReference>
<feature type="region of interest" description="Disordered" evidence="7">
    <location>
        <begin position="324"/>
        <end position="358"/>
    </location>
</feature>
<organism evidence="9 10">
    <name type="scientific">Serendipita vermifera MAFF 305830</name>
    <dbReference type="NCBI Taxonomy" id="933852"/>
    <lineage>
        <taxon>Eukaryota</taxon>
        <taxon>Fungi</taxon>
        <taxon>Dikarya</taxon>
        <taxon>Basidiomycota</taxon>
        <taxon>Agaricomycotina</taxon>
        <taxon>Agaricomycetes</taxon>
        <taxon>Sebacinales</taxon>
        <taxon>Serendipitaceae</taxon>
        <taxon>Serendipita</taxon>
    </lineage>
</organism>
<dbReference type="SUPFAM" id="SSF52467">
    <property type="entry name" value="DHS-like NAD/FAD-binding domain"/>
    <property type="match status" value="1"/>
</dbReference>
<dbReference type="AlphaFoldDB" id="A0A0C3B8P5"/>
<dbReference type="GO" id="GO:0031508">
    <property type="term" value="P:pericentric heterochromatin formation"/>
    <property type="evidence" value="ECO:0007669"/>
    <property type="project" value="TreeGrafter"/>
</dbReference>
<dbReference type="GO" id="GO:1990414">
    <property type="term" value="P:replication-born double-strand break repair via sister chromatid exchange"/>
    <property type="evidence" value="ECO:0007669"/>
    <property type="project" value="TreeGrafter"/>
</dbReference>
<dbReference type="Gene3D" id="3.30.1600.10">
    <property type="entry name" value="SIR2/SIRT2 'Small Domain"/>
    <property type="match status" value="2"/>
</dbReference>
<dbReference type="InterPro" id="IPR003000">
    <property type="entry name" value="Sirtuin"/>
</dbReference>
<dbReference type="GO" id="GO:0046872">
    <property type="term" value="F:metal ion binding"/>
    <property type="evidence" value="ECO:0007669"/>
    <property type="project" value="UniProtKB-KW"/>
</dbReference>
<feature type="domain" description="Deacetylase sirtuin-type" evidence="8">
    <location>
        <begin position="23"/>
        <end position="412"/>
    </location>
</feature>
<evidence type="ECO:0000256" key="2">
    <source>
        <dbReference type="ARBA" id="ARBA00006924"/>
    </source>
</evidence>
<feature type="compositionally biased region" description="Polar residues" evidence="7">
    <location>
        <begin position="490"/>
        <end position="502"/>
    </location>
</feature>
<dbReference type="GO" id="GO:0017136">
    <property type="term" value="F:histone deacetylase activity, NAD-dependent"/>
    <property type="evidence" value="ECO:0007669"/>
    <property type="project" value="TreeGrafter"/>
</dbReference>
<dbReference type="InterPro" id="IPR029035">
    <property type="entry name" value="DHS-like_NAD/FAD-binding_dom"/>
</dbReference>
<dbReference type="PANTHER" id="PTHR11085:SF15">
    <property type="entry name" value="NAD-DEPENDENT HISTONE DEACETYLASE HST4"/>
    <property type="match status" value="1"/>
</dbReference>
<feature type="binding site" evidence="6">
    <location>
        <position position="243"/>
    </location>
    <ligand>
        <name>Zn(2+)</name>
        <dbReference type="ChEBI" id="CHEBI:29105"/>
    </ligand>
</feature>
<dbReference type="GO" id="GO:0000122">
    <property type="term" value="P:negative regulation of transcription by RNA polymerase II"/>
    <property type="evidence" value="ECO:0007669"/>
    <property type="project" value="TreeGrafter"/>
</dbReference>
<evidence type="ECO:0000313" key="9">
    <source>
        <dbReference type="EMBL" id="KIM33175.1"/>
    </source>
</evidence>
<feature type="binding site" evidence="6">
    <location>
        <position position="219"/>
    </location>
    <ligand>
        <name>Zn(2+)</name>
        <dbReference type="ChEBI" id="CHEBI:29105"/>
    </ligand>
</feature>
<dbReference type="InterPro" id="IPR026591">
    <property type="entry name" value="Sirtuin_cat_small_dom_sf"/>
</dbReference>
<keyword evidence="4" id="KW-0520">NAD</keyword>
<keyword evidence="6" id="KW-0862">Zinc</keyword>
<dbReference type="GO" id="GO:0070403">
    <property type="term" value="F:NAD+ binding"/>
    <property type="evidence" value="ECO:0007669"/>
    <property type="project" value="InterPro"/>
</dbReference>
<evidence type="ECO:0000256" key="4">
    <source>
        <dbReference type="ARBA" id="ARBA00023027"/>
    </source>
</evidence>
<sequence length="586" mass="62972">MTLYVPLSGTGVPPASPSTLQRTRDHSKQLDRAARAVAKAKRIVVVSGAGVSVQAGIPDFRSPDGLFQQLKREHPKEGLSSGKELFDASVFHSESTASIFYKMIARLARLVEHAEPTPFHSMLKGLDDRGQLLRCYTQNIDGIEEKAGLSFGVPVPLMPKRTPRKSKKETMSPDKLNGSTSVSHSVSPSPSPSTTPPVVIIDDTPRCVPLHGTLKSLHCITCGATASLSELASTFEDGSAPACQQCSEFEHTRQLVGKRLRGVGVMRPSIVLYNEDHREGERVGDIVKRDLTGGKTKRAPPDLLLVAGTSLRVPGTKRIVKEFSKAARSGVSSSSGGGGGGESRSSTPSPQTLGGDDERPIRTIYLNLDFPMPAREWESTFDMWVQGDIQEFVQRVQVAMKQEDEARKLREERSMARLATAGEKRKRDAFAAAAAAAAVTGGAIGEGAEDAEGTRGLESALNASSISCIGGKRRKLVPVIQRRPRAALIPSTTSGFNSQLNEPQHQQQQPLLPPPSTMDVFGPVVLPAQSIQPQQQQPQQPAQNPIRPGSVVEMRAGGIHRRHSIGFLLGTYSPPPTNRVFGGPVG</sequence>
<feature type="compositionally biased region" description="Low complexity" evidence="7">
    <location>
        <begin position="179"/>
        <end position="188"/>
    </location>
</feature>
<dbReference type="Proteomes" id="UP000054097">
    <property type="component" value="Unassembled WGS sequence"/>
</dbReference>
<reference evidence="9 10" key="1">
    <citation type="submission" date="2014-04" db="EMBL/GenBank/DDBJ databases">
        <authorList>
            <consortium name="DOE Joint Genome Institute"/>
            <person name="Kuo A."/>
            <person name="Zuccaro A."/>
            <person name="Kohler A."/>
            <person name="Nagy L.G."/>
            <person name="Floudas D."/>
            <person name="Copeland A."/>
            <person name="Barry K.W."/>
            <person name="Cichocki N."/>
            <person name="Veneault-Fourrey C."/>
            <person name="LaButti K."/>
            <person name="Lindquist E.A."/>
            <person name="Lipzen A."/>
            <person name="Lundell T."/>
            <person name="Morin E."/>
            <person name="Murat C."/>
            <person name="Sun H."/>
            <person name="Tunlid A."/>
            <person name="Henrissat B."/>
            <person name="Grigoriev I.V."/>
            <person name="Hibbett D.S."/>
            <person name="Martin F."/>
            <person name="Nordberg H.P."/>
            <person name="Cantor M.N."/>
            <person name="Hua S.X."/>
        </authorList>
    </citation>
    <scope>NUCLEOTIDE SEQUENCE [LARGE SCALE GENOMIC DNA]</scope>
    <source>
        <strain evidence="9 10">MAFF 305830</strain>
    </source>
</reference>
<dbReference type="Pfam" id="PF02146">
    <property type="entry name" value="SIR2"/>
    <property type="match status" value="2"/>
</dbReference>
<feature type="binding site" evidence="6">
    <location>
        <position position="222"/>
    </location>
    <ligand>
        <name>Zn(2+)</name>
        <dbReference type="ChEBI" id="CHEBI:29105"/>
    </ligand>
</feature>
<dbReference type="GO" id="GO:0005634">
    <property type="term" value="C:nucleus"/>
    <property type="evidence" value="ECO:0007669"/>
    <property type="project" value="TreeGrafter"/>
</dbReference>
<dbReference type="EMBL" id="KN824278">
    <property type="protein sequence ID" value="KIM33175.1"/>
    <property type="molecule type" value="Genomic_DNA"/>
</dbReference>
<dbReference type="PANTHER" id="PTHR11085">
    <property type="entry name" value="NAD-DEPENDENT PROTEIN DEACYLASE SIRTUIN-5, MITOCHONDRIAL-RELATED"/>
    <property type="match status" value="1"/>
</dbReference>
<evidence type="ECO:0000256" key="7">
    <source>
        <dbReference type="SAM" id="MobiDB-lite"/>
    </source>
</evidence>
<reference evidence="10" key="2">
    <citation type="submission" date="2015-01" db="EMBL/GenBank/DDBJ databases">
        <title>Evolutionary Origins and Diversification of the Mycorrhizal Mutualists.</title>
        <authorList>
            <consortium name="DOE Joint Genome Institute"/>
            <consortium name="Mycorrhizal Genomics Consortium"/>
            <person name="Kohler A."/>
            <person name="Kuo A."/>
            <person name="Nagy L.G."/>
            <person name="Floudas D."/>
            <person name="Copeland A."/>
            <person name="Barry K.W."/>
            <person name="Cichocki N."/>
            <person name="Veneault-Fourrey C."/>
            <person name="LaButti K."/>
            <person name="Lindquist E.A."/>
            <person name="Lipzen A."/>
            <person name="Lundell T."/>
            <person name="Morin E."/>
            <person name="Murat C."/>
            <person name="Riley R."/>
            <person name="Ohm R."/>
            <person name="Sun H."/>
            <person name="Tunlid A."/>
            <person name="Henrissat B."/>
            <person name="Grigoriev I.V."/>
            <person name="Hibbett D.S."/>
            <person name="Martin F."/>
        </authorList>
    </citation>
    <scope>NUCLEOTIDE SEQUENCE [LARGE SCALE GENOMIC DNA]</scope>
    <source>
        <strain evidence="10">MAFF 305830</strain>
    </source>
</reference>
<feature type="active site" description="Proton acceptor" evidence="6">
    <location>
        <position position="211"/>
    </location>
</feature>
<dbReference type="GO" id="GO:0031934">
    <property type="term" value="C:mating-type region heterochromatin"/>
    <property type="evidence" value="ECO:0007669"/>
    <property type="project" value="TreeGrafter"/>
</dbReference>